<evidence type="ECO:0000313" key="4">
    <source>
        <dbReference type="EMBL" id="KAK7046140.1"/>
    </source>
</evidence>
<evidence type="ECO:0000259" key="3">
    <source>
        <dbReference type="Pfam" id="PF03443"/>
    </source>
</evidence>
<feature type="domain" description="Auxiliary Activity family 9 catalytic" evidence="3">
    <location>
        <begin position="176"/>
        <end position="270"/>
    </location>
</feature>
<dbReference type="GO" id="GO:0030248">
    <property type="term" value="F:cellulose binding"/>
    <property type="evidence" value="ECO:0007669"/>
    <property type="project" value="UniProtKB-UniRule"/>
</dbReference>
<keyword evidence="1 2" id="KW-1015">Disulfide bond</keyword>
<comment type="catalytic activity">
    <reaction evidence="2">
        <text>[(1-&gt;4)-beta-D-glucosyl]n+m + reduced acceptor + O2 = 4-dehydro-beta-D-glucosyl-[(1-&gt;4)-beta-D-glucosyl]n-1 + [(1-&gt;4)-beta-D-glucosyl]m + acceptor + H2O.</text>
        <dbReference type="EC" id="1.14.99.56"/>
    </reaction>
</comment>
<dbReference type="EMBL" id="JAYKXP010000022">
    <property type="protein sequence ID" value="KAK7046140.1"/>
    <property type="molecule type" value="Genomic_DNA"/>
</dbReference>
<dbReference type="InterPro" id="IPR049892">
    <property type="entry name" value="AA9"/>
</dbReference>
<keyword evidence="2" id="KW-0624">Polysaccharide degradation</keyword>
<comment type="domain">
    <text evidence="2">Has a modular structure: an endo-beta-1,4-glucanase catalytic module at the N-terminus, a linker rich in serines and threonines, and a C-terminal carbohydrate-binding module (CBM).</text>
</comment>
<evidence type="ECO:0000313" key="5">
    <source>
        <dbReference type="Proteomes" id="UP001383192"/>
    </source>
</evidence>
<name>A0AAW0D5K7_9AGAR</name>
<dbReference type="GO" id="GO:0005576">
    <property type="term" value="C:extracellular region"/>
    <property type="evidence" value="ECO:0007669"/>
    <property type="project" value="UniProtKB-SubCell"/>
</dbReference>
<dbReference type="GO" id="GO:0008810">
    <property type="term" value="F:cellulase activity"/>
    <property type="evidence" value="ECO:0007669"/>
    <property type="project" value="UniProtKB-UniRule"/>
</dbReference>
<comment type="caution">
    <text evidence="4">The sequence shown here is derived from an EMBL/GenBank/DDBJ whole genome shotgun (WGS) entry which is preliminary data.</text>
</comment>
<keyword evidence="2" id="KW-0136">Cellulose degradation</keyword>
<accession>A0AAW0D5K7</accession>
<comment type="function">
    <text evidence="2">Lytic polysaccharide monooxygenase (LMPO) that depolymerizes crystalline and amorphous polysaccharides via the oxidation of scissile alpha- or beta-(1-4)-glycosidic bonds, yielding C1 and/or C4 oxidation products. Catalysis by LPMOs requires the reduction of the active-site copper from Cu(II) to Cu(I) by a reducing agent and H(2)O(2) or O(2) as a cosubstrate.</text>
</comment>
<dbReference type="PANTHER" id="PTHR33353:SF11">
    <property type="entry name" value="GLYCOSYLHYDROLASE FAMILY 61-7 PROTEIN"/>
    <property type="match status" value="1"/>
</dbReference>
<dbReference type="Gene3D" id="2.70.50.70">
    <property type="match status" value="1"/>
</dbReference>
<dbReference type="PANTHER" id="PTHR33353">
    <property type="entry name" value="PUTATIVE (AFU_ORTHOLOGUE AFUA_1G12560)-RELATED"/>
    <property type="match status" value="1"/>
</dbReference>
<gene>
    <name evidence="4" type="ORF">VNI00_007143</name>
</gene>
<keyword evidence="2" id="KW-0119">Carbohydrate metabolism</keyword>
<evidence type="ECO:0000256" key="1">
    <source>
        <dbReference type="ARBA" id="ARBA00023157"/>
    </source>
</evidence>
<evidence type="ECO:0000256" key="2">
    <source>
        <dbReference type="RuleBase" id="RU368122"/>
    </source>
</evidence>
<dbReference type="Pfam" id="PF03443">
    <property type="entry name" value="AA9"/>
    <property type="match status" value="1"/>
</dbReference>
<organism evidence="4 5">
    <name type="scientific">Paramarasmius palmivorus</name>
    <dbReference type="NCBI Taxonomy" id="297713"/>
    <lineage>
        <taxon>Eukaryota</taxon>
        <taxon>Fungi</taxon>
        <taxon>Dikarya</taxon>
        <taxon>Basidiomycota</taxon>
        <taxon>Agaricomycotina</taxon>
        <taxon>Agaricomycetes</taxon>
        <taxon>Agaricomycetidae</taxon>
        <taxon>Agaricales</taxon>
        <taxon>Marasmiineae</taxon>
        <taxon>Marasmiaceae</taxon>
        <taxon>Paramarasmius</taxon>
    </lineage>
</organism>
<comment type="subcellular location">
    <subcellularLocation>
        <location evidence="2">Secreted</location>
    </subcellularLocation>
</comment>
<dbReference type="AlphaFoldDB" id="A0AAW0D5K7"/>
<sequence>MSLLITAREPKKGQIGCSEASTSLTVGVRFGFAPKRLGGCKARFLDVEHAISPEYIVAQQTRKTLGISQMPHLANKNVRSIEMEDIRNPGISISISIRRTLWSAEENHSQLPDNYPSDTTGVKSFTALRSSLTFNVQREVFNAVLRGTRLSNSAATMKLAATLASLCLLLQTASAHYIWTTLIAGSTTSTAAVRQPLNNSPVTSVTSKDITCNVNPTAATDTVSVAAGSTIGFKLDNTLYHQGPAAIYLGKAPSGSASSWDGSGANWFKASK</sequence>
<proteinExistence type="predicted"/>
<dbReference type="InterPro" id="IPR005103">
    <property type="entry name" value="AA9_LPMO"/>
</dbReference>
<dbReference type="EC" id="1.14.99.56" evidence="2"/>
<keyword evidence="2" id="KW-0964">Secreted</keyword>
<keyword evidence="5" id="KW-1185">Reference proteome</keyword>
<protein>
    <recommendedName>
        <fullName evidence="2">AA9 family lytic polysaccharide monooxygenase</fullName>
        <ecNumber evidence="2">1.14.99.56</ecNumber>
    </recommendedName>
    <alternativeName>
        <fullName evidence="2">Endo-beta-1,4-glucanase</fullName>
    </alternativeName>
    <alternativeName>
        <fullName evidence="2">Glycosyl hydrolase 61 family protein</fullName>
    </alternativeName>
</protein>
<reference evidence="4 5" key="1">
    <citation type="submission" date="2024-01" db="EMBL/GenBank/DDBJ databases">
        <title>A draft genome for a cacao thread blight-causing isolate of Paramarasmius palmivorus.</title>
        <authorList>
            <person name="Baruah I.K."/>
            <person name="Bukari Y."/>
            <person name="Amoako-Attah I."/>
            <person name="Meinhardt L.W."/>
            <person name="Bailey B.A."/>
            <person name="Cohen S.P."/>
        </authorList>
    </citation>
    <scope>NUCLEOTIDE SEQUENCE [LARGE SCALE GENOMIC DNA]</scope>
    <source>
        <strain evidence="4 5">GH-12</strain>
    </source>
</reference>
<dbReference type="GO" id="GO:0030245">
    <property type="term" value="P:cellulose catabolic process"/>
    <property type="evidence" value="ECO:0007669"/>
    <property type="project" value="UniProtKB-UniRule"/>
</dbReference>
<dbReference type="Proteomes" id="UP001383192">
    <property type="component" value="Unassembled WGS sequence"/>
</dbReference>